<feature type="site" description="Important for catalytic activity, responsible for pKa modulation of the active site Glu and correct orientation of both the proton donor and substrate" evidence="6">
    <location>
        <position position="144"/>
    </location>
</feature>
<keyword evidence="3 7" id="KW-0378">Hydrolase</keyword>
<dbReference type="GO" id="GO:0045493">
    <property type="term" value="P:xylan catabolic process"/>
    <property type="evidence" value="ECO:0007669"/>
    <property type="project" value="UniProtKB-KW"/>
</dbReference>
<dbReference type="STRING" id="1619234.SAMN05421730_100717"/>
<dbReference type="PANTHER" id="PTHR43772:SF2">
    <property type="entry name" value="PUTATIVE (AFU_ORTHOLOGUE AFUA_2G04480)-RELATED"/>
    <property type="match status" value="1"/>
</dbReference>
<evidence type="ECO:0000256" key="3">
    <source>
        <dbReference type="ARBA" id="ARBA00022801"/>
    </source>
</evidence>
<evidence type="ECO:0000256" key="7">
    <source>
        <dbReference type="RuleBase" id="RU361187"/>
    </source>
</evidence>
<dbReference type="Gene3D" id="2.115.10.20">
    <property type="entry name" value="Glycosyl hydrolase domain, family 43"/>
    <property type="match status" value="1"/>
</dbReference>
<dbReference type="OrthoDB" id="9801455at2"/>
<dbReference type="InterPro" id="IPR006710">
    <property type="entry name" value="Glyco_hydro_43"/>
</dbReference>
<dbReference type="Proteomes" id="UP000199315">
    <property type="component" value="Unassembled WGS sequence"/>
</dbReference>
<keyword evidence="2" id="KW-0624">Polysaccharide degradation</keyword>
<evidence type="ECO:0000256" key="6">
    <source>
        <dbReference type="PIRSR" id="PIRSR606710-2"/>
    </source>
</evidence>
<dbReference type="CDD" id="cd18620">
    <property type="entry name" value="GH43_XylA-like"/>
    <property type="match status" value="1"/>
</dbReference>
<comment type="similarity">
    <text evidence="1 7">Belongs to the glycosyl hydrolase 43 family.</text>
</comment>
<keyword evidence="5 7" id="KW-0326">Glycosidase</keyword>
<reference evidence="8 9" key="1">
    <citation type="submission" date="2016-09" db="EMBL/GenBank/DDBJ databases">
        <authorList>
            <person name="Capua I."/>
            <person name="De Benedictis P."/>
            <person name="Joannis T."/>
            <person name="Lombin L.H."/>
            <person name="Cattoli G."/>
        </authorList>
    </citation>
    <scope>NUCLEOTIDE SEQUENCE [LARGE SCALE GENOMIC DNA]</scope>
    <source>
        <strain evidence="8 9">GluBS11</strain>
    </source>
</reference>
<proteinExistence type="inferred from homology"/>
<dbReference type="InterPro" id="IPR052176">
    <property type="entry name" value="Glycosyl_Hydrlase_43_Enz"/>
</dbReference>
<dbReference type="GO" id="GO:0004553">
    <property type="term" value="F:hydrolase activity, hydrolyzing O-glycosyl compounds"/>
    <property type="evidence" value="ECO:0007669"/>
    <property type="project" value="InterPro"/>
</dbReference>
<evidence type="ECO:0000313" key="8">
    <source>
        <dbReference type="EMBL" id="SCP96885.1"/>
    </source>
</evidence>
<keyword evidence="4" id="KW-0119">Carbohydrate metabolism</keyword>
<evidence type="ECO:0000256" key="2">
    <source>
        <dbReference type="ARBA" id="ARBA00022651"/>
    </source>
</evidence>
<dbReference type="PANTHER" id="PTHR43772">
    <property type="entry name" value="ENDO-1,4-BETA-XYLANASE"/>
    <property type="match status" value="1"/>
</dbReference>
<accession>A0A1D3TSU2</accession>
<dbReference type="EMBL" id="FMKA01000007">
    <property type="protein sequence ID" value="SCP96885.1"/>
    <property type="molecule type" value="Genomic_DNA"/>
</dbReference>
<dbReference type="AlphaFoldDB" id="A0A1D3TSU2"/>
<protein>
    <submittedName>
        <fullName evidence="8">Glycosyl hydrolases family 43</fullName>
    </submittedName>
</protein>
<gene>
    <name evidence="8" type="ORF">SAMN05421730_100717</name>
</gene>
<dbReference type="InterPro" id="IPR023296">
    <property type="entry name" value="Glyco_hydro_beta-prop_sf"/>
</dbReference>
<organism evidence="8 9">
    <name type="scientific">Anaerobium acetethylicum</name>
    <dbReference type="NCBI Taxonomy" id="1619234"/>
    <lineage>
        <taxon>Bacteria</taxon>
        <taxon>Bacillati</taxon>
        <taxon>Bacillota</taxon>
        <taxon>Clostridia</taxon>
        <taxon>Lachnospirales</taxon>
        <taxon>Lachnospiraceae</taxon>
        <taxon>Anaerobium</taxon>
    </lineage>
</organism>
<name>A0A1D3TSU2_9FIRM</name>
<evidence type="ECO:0000313" key="9">
    <source>
        <dbReference type="Proteomes" id="UP000199315"/>
    </source>
</evidence>
<evidence type="ECO:0000256" key="5">
    <source>
        <dbReference type="ARBA" id="ARBA00023295"/>
    </source>
</evidence>
<dbReference type="RefSeq" id="WP_091232437.1">
    <property type="nucleotide sequence ID" value="NZ_FMKA01000007.1"/>
</dbReference>
<dbReference type="Pfam" id="PF04616">
    <property type="entry name" value="Glyco_hydro_43"/>
    <property type="match status" value="1"/>
</dbReference>
<evidence type="ECO:0000256" key="4">
    <source>
        <dbReference type="ARBA" id="ARBA00023277"/>
    </source>
</evidence>
<keyword evidence="2" id="KW-0858">Xylan degradation</keyword>
<dbReference type="SUPFAM" id="SSF75005">
    <property type="entry name" value="Arabinanase/levansucrase/invertase"/>
    <property type="match status" value="1"/>
</dbReference>
<evidence type="ECO:0000256" key="1">
    <source>
        <dbReference type="ARBA" id="ARBA00009865"/>
    </source>
</evidence>
<keyword evidence="9" id="KW-1185">Reference proteome</keyword>
<sequence>MNRQIFNPYLPGYEYIPDGEPYIFDGRLYVYGSHDRFGAPMFCMNDYVCWSAPVSDLSDWKYEGVIFRKSQDPKNLLGLRLLFAPDVVQGADGRYYLYYALDFIGIMGVAVCDTPNGSFRFLGHVRHADGRLWGRKNGDSFPFDPGVLTDDDGRIYLYSGFSHPVPAVMTGFRRLQSGGGYVLELEQDMVTIREPEKLLFPKSGEGAFFGHEFFEASSIRKYDGLYYFVYSSRHNHELCYAVSEKPTEGFRFGGTLVSNGDLFLEDNRDENRASNYIGNNHGGMLKLDGQYYIFYHRHTNRHSYSRQACAEALQKNEDGSFRQAEMTSSGLNGKPLAGLGVYEARTACSLWAESGTGRYDVKLPWLKYWKHPYFTQDGRERRDSYPAQYIANMRNGSATGFKYFQMTGADEISIQIRGKGTGEMLVSEDREFRSINARIPFEVKGRRIRTFVGALEIGQGKKALYFKVSGRGRIDFFAFGLAGK</sequence>